<accession>A0A9W9F7F9</accession>
<feature type="transmembrane region" description="Helical" evidence="5">
    <location>
        <begin position="207"/>
        <end position="230"/>
    </location>
</feature>
<comment type="subcellular location">
    <subcellularLocation>
        <location evidence="1">Membrane</location>
        <topology evidence="1">Multi-pass membrane protein</topology>
    </subcellularLocation>
</comment>
<reference evidence="6" key="1">
    <citation type="submission" date="2022-11" db="EMBL/GenBank/DDBJ databases">
        <authorList>
            <person name="Petersen C."/>
        </authorList>
    </citation>
    <scope>NUCLEOTIDE SEQUENCE</scope>
    <source>
        <strain evidence="6">IBT 30761</strain>
    </source>
</reference>
<dbReference type="PANTHER" id="PTHR23112">
    <property type="entry name" value="G PROTEIN-COUPLED RECEPTOR 157-RELATED"/>
    <property type="match status" value="1"/>
</dbReference>
<organism evidence="6 7">
    <name type="scientific">Penicillium argentinense</name>
    <dbReference type="NCBI Taxonomy" id="1131581"/>
    <lineage>
        <taxon>Eukaryota</taxon>
        <taxon>Fungi</taxon>
        <taxon>Dikarya</taxon>
        <taxon>Ascomycota</taxon>
        <taxon>Pezizomycotina</taxon>
        <taxon>Eurotiomycetes</taxon>
        <taxon>Eurotiomycetidae</taxon>
        <taxon>Eurotiales</taxon>
        <taxon>Aspergillaceae</taxon>
        <taxon>Penicillium</taxon>
    </lineage>
</organism>
<feature type="transmembrane region" description="Helical" evidence="5">
    <location>
        <begin position="167"/>
        <end position="187"/>
    </location>
</feature>
<dbReference type="GO" id="GO:0004930">
    <property type="term" value="F:G protein-coupled receptor activity"/>
    <property type="evidence" value="ECO:0007669"/>
    <property type="project" value="TreeGrafter"/>
</dbReference>
<sequence>MAVNIYLTFYRKYSAKDLKKLDKWYFLLCYGLPLIATVLSLIKSTERGRVYGPALIWCSIAEPWQFLRLVCFYGPVWVVSITTFAIYATAGVHIYRKFKALRLAKDTLPVSKVISITRSVTSNVNAAAKALAFEPATPYSTCIESQESQTGSGLSIQVNKNKVMWSYLRLSFLFFIAMVATWTPSFVNRIYGLINSSEPNFGLNLAGAFVLCLQGFWNAIIYTSTALPILKSQWASMTTSKTYWRPPGGVVERETTDVSLEDVGFDGRSNAASTSSLAISPPIQ</sequence>
<evidence type="ECO:0008006" key="8">
    <source>
        <dbReference type="Google" id="ProtNLM"/>
    </source>
</evidence>
<dbReference type="RefSeq" id="XP_056473062.1">
    <property type="nucleotide sequence ID" value="XM_056619696.1"/>
</dbReference>
<evidence type="ECO:0000313" key="7">
    <source>
        <dbReference type="Proteomes" id="UP001149074"/>
    </source>
</evidence>
<dbReference type="Proteomes" id="UP001149074">
    <property type="component" value="Unassembled WGS sequence"/>
</dbReference>
<dbReference type="EMBL" id="JAPQKI010000006">
    <property type="protein sequence ID" value="KAJ5094912.1"/>
    <property type="molecule type" value="Genomic_DNA"/>
</dbReference>
<evidence type="ECO:0000256" key="5">
    <source>
        <dbReference type="SAM" id="Phobius"/>
    </source>
</evidence>
<dbReference type="GeneID" id="81358675"/>
<keyword evidence="4 5" id="KW-0472">Membrane</keyword>
<reference evidence="6" key="2">
    <citation type="journal article" date="2023" name="IMA Fungus">
        <title>Comparative genomic study of the Penicillium genus elucidates a diverse pangenome and 15 lateral gene transfer events.</title>
        <authorList>
            <person name="Petersen C."/>
            <person name="Sorensen T."/>
            <person name="Nielsen M.R."/>
            <person name="Sondergaard T.E."/>
            <person name="Sorensen J.L."/>
            <person name="Fitzpatrick D.A."/>
            <person name="Frisvad J.C."/>
            <person name="Nielsen K.L."/>
        </authorList>
    </citation>
    <scope>NUCLEOTIDE SEQUENCE</scope>
    <source>
        <strain evidence="6">IBT 30761</strain>
    </source>
</reference>
<proteinExistence type="predicted"/>
<dbReference type="GO" id="GO:0007189">
    <property type="term" value="P:adenylate cyclase-activating G protein-coupled receptor signaling pathway"/>
    <property type="evidence" value="ECO:0007669"/>
    <property type="project" value="TreeGrafter"/>
</dbReference>
<dbReference type="AlphaFoldDB" id="A0A9W9F7F9"/>
<feature type="transmembrane region" description="Helical" evidence="5">
    <location>
        <begin position="24"/>
        <end position="42"/>
    </location>
</feature>
<dbReference type="Pfam" id="PF05462">
    <property type="entry name" value="Dicty_CAR"/>
    <property type="match status" value="1"/>
</dbReference>
<feature type="transmembrane region" description="Helical" evidence="5">
    <location>
        <begin position="72"/>
        <end position="95"/>
    </location>
</feature>
<keyword evidence="3 5" id="KW-1133">Transmembrane helix</keyword>
<evidence type="ECO:0000256" key="4">
    <source>
        <dbReference type="ARBA" id="ARBA00023136"/>
    </source>
</evidence>
<evidence type="ECO:0000313" key="6">
    <source>
        <dbReference type="EMBL" id="KAJ5094912.1"/>
    </source>
</evidence>
<gene>
    <name evidence="6" type="ORF">N7532_007203</name>
</gene>
<dbReference type="PANTHER" id="PTHR23112:SF0">
    <property type="entry name" value="TRANSMEMBRANE PROTEIN 116"/>
    <property type="match status" value="1"/>
</dbReference>
<dbReference type="Gene3D" id="1.20.1070.10">
    <property type="entry name" value="Rhodopsin 7-helix transmembrane proteins"/>
    <property type="match status" value="1"/>
</dbReference>
<dbReference type="GO" id="GO:0005886">
    <property type="term" value="C:plasma membrane"/>
    <property type="evidence" value="ECO:0007669"/>
    <property type="project" value="TreeGrafter"/>
</dbReference>
<name>A0A9W9F7F9_9EURO</name>
<evidence type="ECO:0000256" key="2">
    <source>
        <dbReference type="ARBA" id="ARBA00022692"/>
    </source>
</evidence>
<dbReference type="OrthoDB" id="18453at2759"/>
<keyword evidence="7" id="KW-1185">Reference proteome</keyword>
<evidence type="ECO:0000256" key="3">
    <source>
        <dbReference type="ARBA" id="ARBA00022989"/>
    </source>
</evidence>
<protein>
    <recommendedName>
        <fullName evidence="8">G-protein coupled receptors family 2 profile 2 domain-containing protein</fullName>
    </recommendedName>
</protein>
<keyword evidence="2 5" id="KW-0812">Transmembrane</keyword>
<comment type="caution">
    <text evidence="6">The sequence shown here is derived from an EMBL/GenBank/DDBJ whole genome shotgun (WGS) entry which is preliminary data.</text>
</comment>
<evidence type="ECO:0000256" key="1">
    <source>
        <dbReference type="ARBA" id="ARBA00004141"/>
    </source>
</evidence>